<feature type="compositionally biased region" description="Polar residues" evidence="1">
    <location>
        <begin position="54"/>
        <end position="71"/>
    </location>
</feature>
<dbReference type="RefSeq" id="WP_236284189.1">
    <property type="nucleotide sequence ID" value="NZ_CAKMMW010000001.1"/>
</dbReference>
<feature type="compositionally biased region" description="Low complexity" evidence="1">
    <location>
        <begin position="33"/>
        <end position="49"/>
    </location>
</feature>
<feature type="chain" id="PRO_5046214733" description="WGxxGxxG-CTERM domain-containing protein" evidence="2">
    <location>
        <begin position="25"/>
        <end position="128"/>
    </location>
</feature>
<dbReference type="NCBIfam" id="NF038039">
    <property type="entry name" value="WGxxGxxG-CTERM"/>
    <property type="match status" value="1"/>
</dbReference>
<gene>
    <name evidence="3" type="ORF">PAECIP111891_00353</name>
</gene>
<dbReference type="Proteomes" id="UP000838821">
    <property type="component" value="Unassembled WGS sequence"/>
</dbReference>
<name>A0ABM9BQJ3_9BACL</name>
<evidence type="ECO:0000313" key="4">
    <source>
        <dbReference type="Proteomes" id="UP000838821"/>
    </source>
</evidence>
<dbReference type="EMBL" id="CAKMMW010000001">
    <property type="protein sequence ID" value="CAH1192545.1"/>
    <property type="molecule type" value="Genomic_DNA"/>
</dbReference>
<evidence type="ECO:0000313" key="3">
    <source>
        <dbReference type="EMBL" id="CAH1192545.1"/>
    </source>
</evidence>
<evidence type="ECO:0000256" key="1">
    <source>
        <dbReference type="SAM" id="MobiDB-lite"/>
    </source>
</evidence>
<feature type="signal peptide" evidence="2">
    <location>
        <begin position="1"/>
        <end position="24"/>
    </location>
</feature>
<proteinExistence type="predicted"/>
<evidence type="ECO:0000256" key="2">
    <source>
        <dbReference type="SAM" id="SignalP"/>
    </source>
</evidence>
<organism evidence="3 4">
    <name type="scientific">Paenibacillus allorhizoplanae</name>
    <dbReference type="NCBI Taxonomy" id="2905648"/>
    <lineage>
        <taxon>Bacteria</taxon>
        <taxon>Bacillati</taxon>
        <taxon>Bacillota</taxon>
        <taxon>Bacilli</taxon>
        <taxon>Bacillales</taxon>
        <taxon>Paenibacillaceae</taxon>
        <taxon>Paenibacillus</taxon>
    </lineage>
</organism>
<sequence length="128" mass="13308">MKKIQTLTFAILLTSALSFGTVGAHENAGVGMNSPTGSTSINTNSNVNNYGPYGTNTGTISSPPASPSTRLNQTNYGTGLNTYSTNSNTIRAYDTVNSGSNASNWGWLGLLGLIGLAGMRSRNNVGER</sequence>
<protein>
    <recommendedName>
        <fullName evidence="5">WGxxGxxG-CTERM domain-containing protein</fullName>
    </recommendedName>
</protein>
<feature type="region of interest" description="Disordered" evidence="1">
    <location>
        <begin position="32"/>
        <end position="71"/>
    </location>
</feature>
<evidence type="ECO:0008006" key="5">
    <source>
        <dbReference type="Google" id="ProtNLM"/>
    </source>
</evidence>
<dbReference type="NCBIfam" id="NF041742">
    <property type="entry name" value="WGxxGxxG_fam"/>
    <property type="match status" value="1"/>
</dbReference>
<reference evidence="3" key="1">
    <citation type="submission" date="2022-01" db="EMBL/GenBank/DDBJ databases">
        <authorList>
            <person name="Criscuolo A."/>
        </authorList>
    </citation>
    <scope>NUCLEOTIDE SEQUENCE</scope>
    <source>
        <strain evidence="3">CIP111891</strain>
    </source>
</reference>
<keyword evidence="4" id="KW-1185">Reference proteome</keyword>
<comment type="caution">
    <text evidence="3">The sequence shown here is derived from an EMBL/GenBank/DDBJ whole genome shotgun (WGS) entry which is preliminary data.</text>
</comment>
<keyword evidence="2" id="KW-0732">Signal</keyword>
<accession>A0ABM9BQJ3</accession>